<gene>
    <name evidence="1" type="ORF">A2812_03485</name>
</gene>
<dbReference type="Proteomes" id="UP000177190">
    <property type="component" value="Unassembled WGS sequence"/>
</dbReference>
<comment type="caution">
    <text evidence="1">The sequence shown here is derived from an EMBL/GenBank/DDBJ whole genome shotgun (WGS) entry which is preliminary data.</text>
</comment>
<organism evidence="1 2">
    <name type="scientific">Candidatus Staskawiczbacteria bacterium RIFCSPHIGHO2_01_FULL_36_16</name>
    <dbReference type="NCBI Taxonomy" id="1802200"/>
    <lineage>
        <taxon>Bacteria</taxon>
        <taxon>Candidatus Staskawicziibacteriota</taxon>
    </lineage>
</organism>
<name>A0A1G2HP60_9BACT</name>
<dbReference type="STRING" id="1802200.A2812_03485"/>
<reference evidence="1 2" key="1">
    <citation type="journal article" date="2016" name="Nat. Commun.">
        <title>Thousands of microbial genomes shed light on interconnected biogeochemical processes in an aquifer system.</title>
        <authorList>
            <person name="Anantharaman K."/>
            <person name="Brown C.T."/>
            <person name="Hug L.A."/>
            <person name="Sharon I."/>
            <person name="Castelle C.J."/>
            <person name="Probst A.J."/>
            <person name="Thomas B.C."/>
            <person name="Singh A."/>
            <person name="Wilkins M.J."/>
            <person name="Karaoz U."/>
            <person name="Brodie E.L."/>
            <person name="Williams K.H."/>
            <person name="Hubbard S.S."/>
            <person name="Banfield J.F."/>
        </authorList>
    </citation>
    <scope>NUCLEOTIDE SEQUENCE [LARGE SCALE GENOMIC DNA]</scope>
</reference>
<evidence type="ECO:0000313" key="2">
    <source>
        <dbReference type="Proteomes" id="UP000177190"/>
    </source>
</evidence>
<sequence>MILPRIVLAVGEKRDMKMEEYEKLPKHNPEQTCKKCGKSYPIWQLHLFLGEKRKRLAHNFCPSSEAIKGRIVEICMKCKMEEVVKKWYE</sequence>
<proteinExistence type="predicted"/>
<evidence type="ECO:0000313" key="1">
    <source>
        <dbReference type="EMBL" id="OGZ64233.1"/>
    </source>
</evidence>
<protein>
    <submittedName>
        <fullName evidence="1">Uncharacterized protein</fullName>
    </submittedName>
</protein>
<accession>A0A1G2HP60</accession>
<dbReference type="EMBL" id="MHOM01000025">
    <property type="protein sequence ID" value="OGZ64233.1"/>
    <property type="molecule type" value="Genomic_DNA"/>
</dbReference>
<dbReference type="AlphaFoldDB" id="A0A1G2HP60"/>